<feature type="non-terminal residue" evidence="4">
    <location>
        <position position="1"/>
    </location>
</feature>
<dbReference type="AlphaFoldDB" id="X1IMM6"/>
<dbReference type="Pfam" id="PF03358">
    <property type="entry name" value="FMN_red"/>
    <property type="match status" value="1"/>
</dbReference>
<feature type="domain" description="NADPH-dependent FMN reductase-like" evidence="3">
    <location>
        <begin position="7"/>
        <end position="61"/>
    </location>
</feature>
<protein>
    <recommendedName>
        <fullName evidence="3">NADPH-dependent FMN reductase-like domain-containing protein</fullName>
    </recommendedName>
</protein>
<dbReference type="EMBL" id="BARU01033705">
    <property type="protein sequence ID" value="GAH70470.1"/>
    <property type="molecule type" value="Genomic_DNA"/>
</dbReference>
<proteinExistence type="predicted"/>
<gene>
    <name evidence="4" type="ORF">S03H2_52992</name>
</gene>
<dbReference type="InterPro" id="IPR029039">
    <property type="entry name" value="Flavoprotein-like_sf"/>
</dbReference>
<evidence type="ECO:0000256" key="2">
    <source>
        <dbReference type="ARBA" id="ARBA00022643"/>
    </source>
</evidence>
<organism evidence="4">
    <name type="scientific">marine sediment metagenome</name>
    <dbReference type="NCBI Taxonomy" id="412755"/>
    <lineage>
        <taxon>unclassified sequences</taxon>
        <taxon>metagenomes</taxon>
        <taxon>ecological metagenomes</taxon>
    </lineage>
</organism>
<reference evidence="4" key="1">
    <citation type="journal article" date="2014" name="Front. Microbiol.">
        <title>High frequency of phylogenetically diverse reductive dehalogenase-homologous genes in deep subseafloor sedimentary metagenomes.</title>
        <authorList>
            <person name="Kawai M."/>
            <person name="Futagami T."/>
            <person name="Toyoda A."/>
            <person name="Takaki Y."/>
            <person name="Nishi S."/>
            <person name="Hori S."/>
            <person name="Arai W."/>
            <person name="Tsubouchi T."/>
            <person name="Morono Y."/>
            <person name="Uchiyama I."/>
            <person name="Ito T."/>
            <person name="Fujiyama A."/>
            <person name="Inagaki F."/>
            <person name="Takami H."/>
        </authorList>
    </citation>
    <scope>NUCLEOTIDE SEQUENCE</scope>
    <source>
        <strain evidence="4">Expedition CK06-06</strain>
    </source>
</reference>
<evidence type="ECO:0000256" key="1">
    <source>
        <dbReference type="ARBA" id="ARBA00022630"/>
    </source>
</evidence>
<dbReference type="SUPFAM" id="SSF52218">
    <property type="entry name" value="Flavoproteins"/>
    <property type="match status" value="1"/>
</dbReference>
<dbReference type="InterPro" id="IPR005025">
    <property type="entry name" value="FMN_Rdtase-like_dom"/>
</dbReference>
<keyword evidence="2" id="KW-0288">FMN</keyword>
<dbReference type="InterPro" id="IPR051796">
    <property type="entry name" value="ISF_SsuE-like"/>
</dbReference>
<name>X1IMM6_9ZZZZ</name>
<keyword evidence="1" id="KW-0285">Flavoprotein</keyword>
<dbReference type="PANTHER" id="PTHR43278:SF2">
    <property type="entry name" value="IRON-SULFUR FLAVOPROTEIN"/>
    <property type="match status" value="1"/>
</dbReference>
<dbReference type="Gene3D" id="3.40.50.360">
    <property type="match status" value="1"/>
</dbReference>
<sequence>EYYGCLKDGSCVIRDDMDDIYPKLLEADGIIVASPIFFYGLTAQLKALIDRCQALWARKYILHNLPDSTRKGVFIGVGATRGEKLFDGSILTVKYFFKSIGVEYTGELLVRGVDKRGEIKEHPTALPDAFELGKRLAEET</sequence>
<evidence type="ECO:0000259" key="3">
    <source>
        <dbReference type="Pfam" id="PF03358"/>
    </source>
</evidence>
<dbReference type="PANTHER" id="PTHR43278">
    <property type="entry name" value="NAD(P)H-DEPENDENT FMN-CONTAINING OXIDOREDUCTASE YWQN-RELATED"/>
    <property type="match status" value="1"/>
</dbReference>
<comment type="caution">
    <text evidence="4">The sequence shown here is derived from an EMBL/GenBank/DDBJ whole genome shotgun (WGS) entry which is preliminary data.</text>
</comment>
<evidence type="ECO:0000313" key="4">
    <source>
        <dbReference type="EMBL" id="GAH70470.1"/>
    </source>
</evidence>
<accession>X1IMM6</accession>
<dbReference type="GO" id="GO:0016491">
    <property type="term" value="F:oxidoreductase activity"/>
    <property type="evidence" value="ECO:0007669"/>
    <property type="project" value="InterPro"/>
</dbReference>